<dbReference type="Pfam" id="PF00403">
    <property type="entry name" value="HMA"/>
    <property type="match status" value="1"/>
</dbReference>
<dbReference type="NCBIfam" id="TIGR01494">
    <property type="entry name" value="ATPase_P-type"/>
    <property type="match status" value="2"/>
</dbReference>
<evidence type="ECO:0000256" key="7">
    <source>
        <dbReference type="ARBA" id="ARBA00022967"/>
    </source>
</evidence>
<comment type="similarity">
    <text evidence="2 10">Belongs to the cation transport ATPase (P-type) (TC 3.A.3) family. Type IB subfamily.</text>
</comment>
<evidence type="ECO:0000256" key="10">
    <source>
        <dbReference type="RuleBase" id="RU362081"/>
    </source>
</evidence>
<comment type="subcellular location">
    <subcellularLocation>
        <location evidence="10">Cell membrane</location>
    </subcellularLocation>
    <subcellularLocation>
        <location evidence="1">Endomembrane system</location>
        <topology evidence="1">Multi-pass membrane protein</topology>
    </subcellularLocation>
</comment>
<dbReference type="InterPro" id="IPR001757">
    <property type="entry name" value="P_typ_ATPase"/>
</dbReference>
<evidence type="ECO:0000256" key="2">
    <source>
        <dbReference type="ARBA" id="ARBA00006024"/>
    </source>
</evidence>
<keyword evidence="10" id="KW-1003">Cell membrane</keyword>
<dbReference type="InterPro" id="IPR017969">
    <property type="entry name" value="Heavy-metal-associated_CS"/>
</dbReference>
<keyword evidence="6 10" id="KW-0067">ATP-binding</keyword>
<dbReference type="InterPro" id="IPR008250">
    <property type="entry name" value="ATPase_P-typ_transduc_dom_A_sf"/>
</dbReference>
<dbReference type="PROSITE" id="PS50846">
    <property type="entry name" value="HMA_2"/>
    <property type="match status" value="1"/>
</dbReference>
<sequence length="732" mass="76312">MPTATPLDLAIEGMTCTNCAGRIERALRKADGVTDAKVNFASERARIELSRPIPTQALIDLIVRAGYNAHVPRDAAAEQAQAQRQQHREGLAALLALALAAPLVLPMLAKPLGWAMMLPAWLQLLLAAPVQLVLGARFYRGAWGALRAGTGNMDVLVALGTSAGFGLSLYLWLSAPGGSTPHLYFEASAAVIALVMLGKYLETRAKRQTAGAIRALQALRPAQALRWQGGKEVPVALSALNIGDEILVRPGEHIAADGTVVEGHSEVNEALITGESLPAAKQPGSQVSAGAINGHGPLRVKVTALGAQSLLEQIIRLVEQAQAEKAPIQKLVDRVSQVFVPAIVLVAVATWVGWWLVGAGITLAWVHAVSVLVIACPCALGLATPAAIMVGTGVAARHGILVRNAEALERGTRITDVVFDKTGTLTLGEPRLVAMDAAQPAQALAMAGALQQGSEHPLSKAVLAACQAQGLSPNRAEAVQAVPGQGITGTLAGQPLAMGNRALLANQQVPPGPWQGDAEQWDRQGRTVSWLMCLAPQPRVLAVLAFGDELRPGAQAAVAALHAQGITCHLLTGDNHGAADQVGQALQLQHIYAQVQPADKAAVINRLRQHGCVAMVGDGINDAPALAAAHIGIAMGSGTDVALQTADITLLRNDPRAVVDALALCRATYGKIRQNLFWAFIYNLVGIPLAAFGLLDPIFAGAAMALSSLSVVGNALLLDRWKPAAPQAQGIS</sequence>
<dbReference type="Gene3D" id="3.40.1110.10">
    <property type="entry name" value="Calcium-transporting ATPase, cytoplasmic domain N"/>
    <property type="match status" value="1"/>
</dbReference>
<proteinExistence type="inferred from homology"/>
<feature type="transmembrane region" description="Helical" evidence="10">
    <location>
        <begin position="151"/>
        <end position="171"/>
    </location>
</feature>
<dbReference type="Gene3D" id="3.40.50.1000">
    <property type="entry name" value="HAD superfamily/HAD-like"/>
    <property type="match status" value="1"/>
</dbReference>
<dbReference type="CDD" id="cd00371">
    <property type="entry name" value="HMA"/>
    <property type="match status" value="1"/>
</dbReference>
<dbReference type="SFLD" id="SFLDF00027">
    <property type="entry name" value="p-type_atpase"/>
    <property type="match status" value="1"/>
</dbReference>
<evidence type="ECO:0000256" key="1">
    <source>
        <dbReference type="ARBA" id="ARBA00004127"/>
    </source>
</evidence>
<accession>A0ABR7Z847</accession>
<evidence type="ECO:0000256" key="8">
    <source>
        <dbReference type="ARBA" id="ARBA00022989"/>
    </source>
</evidence>
<feature type="transmembrane region" description="Helical" evidence="10">
    <location>
        <begin position="363"/>
        <end position="388"/>
    </location>
</feature>
<protein>
    <submittedName>
        <fullName evidence="12">Copper-translocating P-type ATPase</fullName>
    </submittedName>
</protein>
<dbReference type="PANTHER" id="PTHR43520">
    <property type="entry name" value="ATP7, ISOFORM B"/>
    <property type="match status" value="1"/>
</dbReference>
<dbReference type="PROSITE" id="PS01229">
    <property type="entry name" value="COF_2"/>
    <property type="match status" value="1"/>
</dbReference>
<dbReference type="Proteomes" id="UP000805841">
    <property type="component" value="Unassembled WGS sequence"/>
</dbReference>
<feature type="transmembrane region" description="Helical" evidence="10">
    <location>
        <begin position="183"/>
        <end position="201"/>
    </location>
</feature>
<dbReference type="PANTHER" id="PTHR43520:SF8">
    <property type="entry name" value="P-TYPE CU(+) TRANSPORTER"/>
    <property type="match status" value="1"/>
</dbReference>
<dbReference type="InterPro" id="IPR036163">
    <property type="entry name" value="HMA_dom_sf"/>
</dbReference>
<organism evidence="12 13">
    <name type="scientific">Pseudomonas typographi</name>
    <dbReference type="NCBI Taxonomy" id="2715964"/>
    <lineage>
        <taxon>Bacteria</taxon>
        <taxon>Pseudomonadati</taxon>
        <taxon>Pseudomonadota</taxon>
        <taxon>Gammaproteobacteria</taxon>
        <taxon>Pseudomonadales</taxon>
        <taxon>Pseudomonadaceae</taxon>
        <taxon>Pseudomonas</taxon>
    </lineage>
</organism>
<name>A0ABR7Z847_9PSED</name>
<dbReference type="SUPFAM" id="SSF81653">
    <property type="entry name" value="Calcium ATPase, transduction domain A"/>
    <property type="match status" value="1"/>
</dbReference>
<feature type="transmembrane region" description="Helical" evidence="10">
    <location>
        <begin position="698"/>
        <end position="718"/>
    </location>
</feature>
<feature type="domain" description="HMA" evidence="11">
    <location>
        <begin position="5"/>
        <end position="70"/>
    </location>
</feature>
<dbReference type="InterPro" id="IPR036412">
    <property type="entry name" value="HAD-like_sf"/>
</dbReference>
<keyword evidence="13" id="KW-1185">Reference proteome</keyword>
<keyword evidence="4 10" id="KW-0479">Metal-binding</keyword>
<comment type="caution">
    <text evidence="12">The sequence shown here is derived from an EMBL/GenBank/DDBJ whole genome shotgun (WGS) entry which is preliminary data.</text>
</comment>
<dbReference type="InterPro" id="IPR006121">
    <property type="entry name" value="HMA_dom"/>
</dbReference>
<evidence type="ECO:0000256" key="9">
    <source>
        <dbReference type="ARBA" id="ARBA00023136"/>
    </source>
</evidence>
<dbReference type="CDD" id="cd02094">
    <property type="entry name" value="P-type_ATPase_Cu-like"/>
    <property type="match status" value="1"/>
</dbReference>
<dbReference type="SUPFAM" id="SSF55008">
    <property type="entry name" value="HMA, heavy metal-associated domain"/>
    <property type="match status" value="1"/>
</dbReference>
<dbReference type="PROSITE" id="PS00154">
    <property type="entry name" value="ATPASE_E1_E2"/>
    <property type="match status" value="1"/>
</dbReference>
<dbReference type="PRINTS" id="PR00943">
    <property type="entry name" value="CUATPASE"/>
</dbReference>
<feature type="transmembrane region" description="Helical" evidence="10">
    <location>
        <begin position="676"/>
        <end position="692"/>
    </location>
</feature>
<keyword evidence="3 10" id="KW-0812">Transmembrane</keyword>
<keyword evidence="7" id="KW-1278">Translocase</keyword>
<dbReference type="InterPro" id="IPR023298">
    <property type="entry name" value="ATPase_P-typ_TM_dom_sf"/>
</dbReference>
<dbReference type="Gene3D" id="3.30.70.100">
    <property type="match status" value="1"/>
</dbReference>
<dbReference type="NCBIfam" id="TIGR01525">
    <property type="entry name" value="ATPase-IB_hvy"/>
    <property type="match status" value="1"/>
</dbReference>
<dbReference type="PRINTS" id="PR00119">
    <property type="entry name" value="CATATPASE"/>
</dbReference>
<dbReference type="SUPFAM" id="SSF81665">
    <property type="entry name" value="Calcium ATPase, transmembrane domain M"/>
    <property type="match status" value="1"/>
</dbReference>
<feature type="transmembrane region" description="Helical" evidence="10">
    <location>
        <begin position="121"/>
        <end position="139"/>
    </location>
</feature>
<feature type="transmembrane region" description="Helical" evidence="10">
    <location>
        <begin position="338"/>
        <end position="357"/>
    </location>
</feature>
<dbReference type="InterPro" id="IPR059000">
    <property type="entry name" value="ATPase_P-type_domA"/>
</dbReference>
<keyword evidence="5 10" id="KW-0547">Nucleotide-binding</keyword>
<evidence type="ECO:0000259" key="11">
    <source>
        <dbReference type="PROSITE" id="PS50846"/>
    </source>
</evidence>
<dbReference type="InterPro" id="IPR027256">
    <property type="entry name" value="P-typ_ATPase_IB"/>
</dbReference>
<dbReference type="NCBIfam" id="TIGR01511">
    <property type="entry name" value="ATPase-IB1_Cu"/>
    <property type="match status" value="1"/>
</dbReference>
<dbReference type="InterPro" id="IPR044492">
    <property type="entry name" value="P_typ_ATPase_HD_dom"/>
</dbReference>
<reference evidence="12 13" key="1">
    <citation type="journal article" date="2020" name="Insects">
        <title>Bacteria Belonging to Pseudomonas typographi sp. nov. from the Bark Beetle Ips typographus Have Genomic Potential to Aid in the Host Ecology.</title>
        <authorList>
            <person name="Peral-Aranega E."/>
            <person name="Saati-Santamaria Z."/>
            <person name="Kolarik M."/>
            <person name="Rivas R."/>
            <person name="Garcia-Fraile P."/>
        </authorList>
    </citation>
    <scope>NUCLEOTIDE SEQUENCE [LARGE SCALE GENOMIC DNA]</scope>
    <source>
        <strain evidence="12 13">CA3A</strain>
    </source>
</reference>
<dbReference type="Pfam" id="PF00702">
    <property type="entry name" value="Hydrolase"/>
    <property type="match status" value="1"/>
</dbReference>
<evidence type="ECO:0000313" key="13">
    <source>
        <dbReference type="Proteomes" id="UP000805841"/>
    </source>
</evidence>
<dbReference type="InterPro" id="IPR023214">
    <property type="entry name" value="HAD_sf"/>
</dbReference>
<dbReference type="SFLD" id="SFLDS00003">
    <property type="entry name" value="Haloacid_Dehalogenase"/>
    <property type="match status" value="1"/>
</dbReference>
<dbReference type="SFLD" id="SFLDG00002">
    <property type="entry name" value="C1.7:_P-type_atpase_like"/>
    <property type="match status" value="1"/>
</dbReference>
<dbReference type="RefSeq" id="WP_190424831.1">
    <property type="nucleotide sequence ID" value="NZ_JAAOCA010000036.1"/>
</dbReference>
<evidence type="ECO:0000256" key="3">
    <source>
        <dbReference type="ARBA" id="ARBA00022692"/>
    </source>
</evidence>
<evidence type="ECO:0000256" key="4">
    <source>
        <dbReference type="ARBA" id="ARBA00022723"/>
    </source>
</evidence>
<keyword evidence="9 10" id="KW-0472">Membrane</keyword>
<dbReference type="Gene3D" id="2.70.150.10">
    <property type="entry name" value="Calcium-transporting ATPase, cytoplasmic transduction domain A"/>
    <property type="match status" value="1"/>
</dbReference>
<dbReference type="Pfam" id="PF00122">
    <property type="entry name" value="E1-E2_ATPase"/>
    <property type="match status" value="1"/>
</dbReference>
<keyword evidence="8 10" id="KW-1133">Transmembrane helix</keyword>
<dbReference type="SUPFAM" id="SSF56784">
    <property type="entry name" value="HAD-like"/>
    <property type="match status" value="1"/>
</dbReference>
<gene>
    <name evidence="12" type="ORF">HAQ05_22710</name>
</gene>
<evidence type="ECO:0000256" key="5">
    <source>
        <dbReference type="ARBA" id="ARBA00022741"/>
    </source>
</evidence>
<dbReference type="EMBL" id="JAAOCA010000036">
    <property type="protein sequence ID" value="MBD1601493.1"/>
    <property type="molecule type" value="Genomic_DNA"/>
</dbReference>
<evidence type="ECO:0000313" key="12">
    <source>
        <dbReference type="EMBL" id="MBD1601493.1"/>
    </source>
</evidence>
<evidence type="ECO:0000256" key="6">
    <source>
        <dbReference type="ARBA" id="ARBA00022840"/>
    </source>
</evidence>
<dbReference type="InterPro" id="IPR023299">
    <property type="entry name" value="ATPase_P-typ_cyto_dom_N"/>
</dbReference>
<dbReference type="InterPro" id="IPR018303">
    <property type="entry name" value="ATPase_P-typ_P_site"/>
</dbReference>
<feature type="transmembrane region" description="Helical" evidence="10">
    <location>
        <begin position="91"/>
        <end position="109"/>
    </location>
</feature>
<dbReference type="PROSITE" id="PS01047">
    <property type="entry name" value="HMA_1"/>
    <property type="match status" value="1"/>
</dbReference>